<dbReference type="Proteomes" id="UP000269945">
    <property type="component" value="Unassembled WGS sequence"/>
</dbReference>
<comment type="caution">
    <text evidence="1">The sequence shown here is derived from an EMBL/GenBank/DDBJ whole genome shotgun (WGS) entry which is preliminary data.</text>
</comment>
<accession>A0A9X9Q8Z6</accession>
<reference evidence="1 2" key="1">
    <citation type="submission" date="2018-10" db="EMBL/GenBank/DDBJ databases">
        <authorList>
            <person name="Ekblom R."/>
            <person name="Jareborg N."/>
        </authorList>
    </citation>
    <scope>NUCLEOTIDE SEQUENCE [LARGE SCALE GENOMIC DNA]</scope>
    <source>
        <tissue evidence="1">Muscle</tissue>
    </source>
</reference>
<evidence type="ECO:0000313" key="2">
    <source>
        <dbReference type="Proteomes" id="UP000269945"/>
    </source>
</evidence>
<feature type="non-terminal residue" evidence="1">
    <location>
        <position position="58"/>
    </location>
</feature>
<proteinExistence type="predicted"/>
<keyword evidence="2" id="KW-1185">Reference proteome</keyword>
<dbReference type="AlphaFoldDB" id="A0A9X9Q8Z6"/>
<evidence type="ECO:0000313" key="1">
    <source>
        <dbReference type="EMBL" id="VCX39851.1"/>
    </source>
</evidence>
<protein>
    <submittedName>
        <fullName evidence="1">Uncharacterized protein</fullName>
    </submittedName>
</protein>
<gene>
    <name evidence="1" type="ORF">BN2614_LOCUS2</name>
</gene>
<dbReference type="EMBL" id="CYRY02044746">
    <property type="protein sequence ID" value="VCX39851.1"/>
    <property type="molecule type" value="Genomic_DNA"/>
</dbReference>
<organism evidence="1 2">
    <name type="scientific">Gulo gulo</name>
    <name type="common">Wolverine</name>
    <name type="synonym">Gluton</name>
    <dbReference type="NCBI Taxonomy" id="48420"/>
    <lineage>
        <taxon>Eukaryota</taxon>
        <taxon>Metazoa</taxon>
        <taxon>Chordata</taxon>
        <taxon>Craniata</taxon>
        <taxon>Vertebrata</taxon>
        <taxon>Euteleostomi</taxon>
        <taxon>Mammalia</taxon>
        <taxon>Eutheria</taxon>
        <taxon>Laurasiatheria</taxon>
        <taxon>Carnivora</taxon>
        <taxon>Caniformia</taxon>
        <taxon>Musteloidea</taxon>
        <taxon>Mustelidae</taxon>
        <taxon>Guloninae</taxon>
        <taxon>Gulo</taxon>
    </lineage>
</organism>
<sequence length="58" mass="6559">FSFPSLISCCEVLSVGILLSETIDWPSFLIGTQLVLRVSRVEFWDFSMTESTPSKTKE</sequence>
<name>A0A9X9Q8Z6_GULGU</name>